<feature type="non-terminal residue" evidence="1">
    <location>
        <position position="51"/>
    </location>
</feature>
<proteinExistence type="predicted"/>
<dbReference type="AlphaFoldDB" id="A0A844EPR5"/>
<evidence type="ECO:0000313" key="1">
    <source>
        <dbReference type="EMBL" id="MSE22433.1"/>
    </source>
</evidence>
<organism evidence="1 2">
    <name type="scientific">Lentilactobacillus parabuchneri</name>
    <dbReference type="NCBI Taxonomy" id="152331"/>
    <lineage>
        <taxon>Bacteria</taxon>
        <taxon>Bacillati</taxon>
        <taxon>Bacillota</taxon>
        <taxon>Bacilli</taxon>
        <taxon>Lactobacillales</taxon>
        <taxon>Lactobacillaceae</taxon>
        <taxon>Lentilactobacillus</taxon>
    </lineage>
</organism>
<reference evidence="1 2" key="1">
    <citation type="submission" date="2019-11" db="EMBL/GenBank/DDBJ databases">
        <title>Draft Genome Sequence of Plant Growth-Promoting Rhizosphere-Associated Bacteria.</title>
        <authorList>
            <person name="Vasilyev I.Y."/>
            <person name="Radchenko V."/>
            <person name="Ilnitskaya E.V."/>
        </authorList>
    </citation>
    <scope>NUCLEOTIDE SEQUENCE [LARGE SCALE GENOMIC DNA]</scope>
    <source>
        <strain evidence="1 2">VRA_07sq_f</strain>
    </source>
</reference>
<dbReference type="EMBL" id="WKKY01001108">
    <property type="protein sequence ID" value="MSE22433.1"/>
    <property type="molecule type" value="Genomic_DNA"/>
</dbReference>
<comment type="caution">
    <text evidence="1">The sequence shown here is derived from an EMBL/GenBank/DDBJ whole genome shotgun (WGS) entry which is preliminary data.</text>
</comment>
<evidence type="ECO:0000313" key="2">
    <source>
        <dbReference type="Proteomes" id="UP000491237"/>
    </source>
</evidence>
<gene>
    <name evidence="1" type="ORF">GKC44_14605</name>
</gene>
<name>A0A844EPR5_9LACO</name>
<evidence type="ECO:0008006" key="3">
    <source>
        <dbReference type="Google" id="ProtNLM"/>
    </source>
</evidence>
<protein>
    <recommendedName>
        <fullName evidence="3">Lipoprotein</fullName>
    </recommendedName>
</protein>
<dbReference type="PROSITE" id="PS51257">
    <property type="entry name" value="PROKAR_LIPOPROTEIN"/>
    <property type="match status" value="1"/>
</dbReference>
<dbReference type="Proteomes" id="UP000491237">
    <property type="component" value="Unassembled WGS sequence"/>
</dbReference>
<sequence length="51" mass="5540">MEVKVIVALTLASLLLTGCGQSYGKSNGKKTTLEFSNLKNKEASTNRKGYF</sequence>
<accession>A0A844EPR5</accession>